<evidence type="ECO:0000313" key="3">
    <source>
        <dbReference type="Proteomes" id="UP001181622"/>
    </source>
</evidence>
<evidence type="ECO:0000256" key="1">
    <source>
        <dbReference type="SAM" id="MobiDB-lite"/>
    </source>
</evidence>
<organism evidence="2 3">
    <name type="scientific">Chelatococcus sambhunathii</name>
    <dbReference type="NCBI Taxonomy" id="363953"/>
    <lineage>
        <taxon>Bacteria</taxon>
        <taxon>Pseudomonadati</taxon>
        <taxon>Pseudomonadota</taxon>
        <taxon>Alphaproteobacteria</taxon>
        <taxon>Hyphomicrobiales</taxon>
        <taxon>Chelatococcaceae</taxon>
        <taxon>Chelatococcus</taxon>
    </lineage>
</organism>
<keyword evidence="3" id="KW-1185">Reference proteome</keyword>
<evidence type="ECO:0000313" key="2">
    <source>
        <dbReference type="EMBL" id="MDR4307253.1"/>
    </source>
</evidence>
<dbReference type="RefSeq" id="WP_309391937.1">
    <property type="nucleotide sequence ID" value="NZ_JADBEO010000022.1"/>
</dbReference>
<proteinExistence type="predicted"/>
<feature type="region of interest" description="Disordered" evidence="1">
    <location>
        <begin position="145"/>
        <end position="166"/>
    </location>
</feature>
<name>A0ABU1DGK2_9HYPH</name>
<reference evidence="2" key="1">
    <citation type="submission" date="2020-10" db="EMBL/GenBank/DDBJ databases">
        <authorList>
            <person name="Abbas A."/>
            <person name="Razzaq R."/>
            <person name="Waqas M."/>
            <person name="Abbas N."/>
            <person name="Nielsen T.K."/>
            <person name="Hansen L.H."/>
            <person name="Hussain S."/>
            <person name="Shahid M."/>
        </authorList>
    </citation>
    <scope>NUCLEOTIDE SEQUENCE</scope>
    <source>
        <strain evidence="2">S14</strain>
    </source>
</reference>
<protein>
    <submittedName>
        <fullName evidence="2">Uncharacterized protein</fullName>
    </submittedName>
</protein>
<gene>
    <name evidence="2" type="ORF">IHQ68_11550</name>
</gene>
<sequence>MTSPAFRVERTPARRFNSKLRTVRLHLAREPKHPNGSELHGYGLIAPLDAHGMLDPSLWRKERAQCRVVRFWAGEQTLFGMLVRRHGGAGGATWGFDFDPDRADDDEIGVRLDIHRFRTGDYVTIKHLGEAHVFRVASVDDFAPENRLPPLAPGRSKTERDDSPAA</sequence>
<feature type="compositionally biased region" description="Basic and acidic residues" evidence="1">
    <location>
        <begin position="156"/>
        <end position="166"/>
    </location>
</feature>
<dbReference type="EMBL" id="JADBEO010000022">
    <property type="protein sequence ID" value="MDR4307253.1"/>
    <property type="molecule type" value="Genomic_DNA"/>
</dbReference>
<dbReference type="Proteomes" id="UP001181622">
    <property type="component" value="Unassembled WGS sequence"/>
</dbReference>
<comment type="caution">
    <text evidence="2">The sequence shown here is derived from an EMBL/GenBank/DDBJ whole genome shotgun (WGS) entry which is preliminary data.</text>
</comment>
<accession>A0ABU1DGK2</accession>